<reference evidence="1" key="1">
    <citation type="journal article" date="2023" name="GigaByte">
        <title>Genome assembly of the bearded iris, Iris pallida Lam.</title>
        <authorList>
            <person name="Bruccoleri R.E."/>
            <person name="Oakeley E.J."/>
            <person name="Faust A.M.E."/>
            <person name="Altorfer M."/>
            <person name="Dessus-Babus S."/>
            <person name="Burckhardt D."/>
            <person name="Oertli M."/>
            <person name="Naumann U."/>
            <person name="Petersen F."/>
            <person name="Wong J."/>
        </authorList>
    </citation>
    <scope>NUCLEOTIDE SEQUENCE</scope>
    <source>
        <strain evidence="1">GSM-AAB239-AS_SAM_17_03QT</strain>
    </source>
</reference>
<name>A0AAX6IC47_IRIPA</name>
<evidence type="ECO:0000313" key="2">
    <source>
        <dbReference type="Proteomes" id="UP001140949"/>
    </source>
</evidence>
<dbReference type="EMBL" id="JANAVB010002401">
    <property type="protein sequence ID" value="KAJ6850816.1"/>
    <property type="molecule type" value="Genomic_DNA"/>
</dbReference>
<protein>
    <submittedName>
        <fullName evidence="1">Uncharacterized protein</fullName>
    </submittedName>
</protein>
<dbReference type="AlphaFoldDB" id="A0AAX6IC47"/>
<comment type="caution">
    <text evidence="1">The sequence shown here is derived from an EMBL/GenBank/DDBJ whole genome shotgun (WGS) entry which is preliminary data.</text>
</comment>
<accession>A0AAX6IC47</accession>
<organism evidence="1 2">
    <name type="scientific">Iris pallida</name>
    <name type="common">Sweet iris</name>
    <dbReference type="NCBI Taxonomy" id="29817"/>
    <lineage>
        <taxon>Eukaryota</taxon>
        <taxon>Viridiplantae</taxon>
        <taxon>Streptophyta</taxon>
        <taxon>Embryophyta</taxon>
        <taxon>Tracheophyta</taxon>
        <taxon>Spermatophyta</taxon>
        <taxon>Magnoliopsida</taxon>
        <taxon>Liliopsida</taxon>
        <taxon>Asparagales</taxon>
        <taxon>Iridaceae</taxon>
        <taxon>Iridoideae</taxon>
        <taxon>Irideae</taxon>
        <taxon>Iris</taxon>
    </lineage>
</organism>
<evidence type="ECO:0000313" key="1">
    <source>
        <dbReference type="EMBL" id="KAJ6850816.1"/>
    </source>
</evidence>
<reference evidence="1" key="2">
    <citation type="submission" date="2023-04" db="EMBL/GenBank/DDBJ databases">
        <authorList>
            <person name="Bruccoleri R.E."/>
            <person name="Oakeley E.J."/>
            <person name="Faust A.-M."/>
            <person name="Dessus-Babus S."/>
            <person name="Altorfer M."/>
            <person name="Burckhardt D."/>
            <person name="Oertli M."/>
            <person name="Naumann U."/>
            <person name="Petersen F."/>
            <person name="Wong J."/>
        </authorList>
    </citation>
    <scope>NUCLEOTIDE SEQUENCE</scope>
    <source>
        <strain evidence="1">GSM-AAB239-AS_SAM_17_03QT</strain>
        <tissue evidence="1">Leaf</tissue>
    </source>
</reference>
<dbReference type="Proteomes" id="UP001140949">
    <property type="component" value="Unassembled WGS sequence"/>
</dbReference>
<gene>
    <name evidence="1" type="ORF">M6B38_114785</name>
</gene>
<proteinExistence type="predicted"/>
<keyword evidence="2" id="KW-1185">Reference proteome</keyword>
<sequence length="47" mass="5757">MCITKNVLFHWDYSFVNWNHYGRGIFYLQTLNSQPYIKCMLTNWPIV</sequence>